<keyword evidence="1" id="KW-0812">Transmembrane</keyword>
<proteinExistence type="predicted"/>
<keyword evidence="1" id="KW-0472">Membrane</keyword>
<organism evidence="2 3">
    <name type="scientific">Clostridium rhizosphaerae</name>
    <dbReference type="NCBI Taxonomy" id="2803861"/>
    <lineage>
        <taxon>Bacteria</taxon>
        <taxon>Bacillati</taxon>
        <taxon>Bacillota</taxon>
        <taxon>Clostridia</taxon>
        <taxon>Eubacteriales</taxon>
        <taxon>Clostridiaceae</taxon>
        <taxon>Clostridium</taxon>
    </lineage>
</organism>
<accession>A0ABS1TGP0</accession>
<feature type="transmembrane region" description="Helical" evidence="1">
    <location>
        <begin position="173"/>
        <end position="194"/>
    </location>
</feature>
<feature type="transmembrane region" description="Helical" evidence="1">
    <location>
        <begin position="285"/>
        <end position="311"/>
    </location>
</feature>
<keyword evidence="3" id="KW-1185">Reference proteome</keyword>
<keyword evidence="1" id="KW-1133">Transmembrane helix</keyword>
<protein>
    <recommendedName>
        <fullName evidence="4">ABC transporter permease</fullName>
    </recommendedName>
</protein>
<dbReference type="RefSeq" id="WP_202749869.1">
    <property type="nucleotide sequence ID" value="NZ_JAESWC010000009.1"/>
</dbReference>
<reference evidence="2 3" key="1">
    <citation type="submission" date="2021-01" db="EMBL/GenBank/DDBJ databases">
        <title>Genome public.</title>
        <authorList>
            <person name="Liu C."/>
            <person name="Sun Q."/>
        </authorList>
    </citation>
    <scope>NUCLEOTIDE SEQUENCE [LARGE SCALE GENOMIC DNA]</scope>
    <source>
        <strain evidence="2 3">YIM B02515</strain>
    </source>
</reference>
<feature type="transmembrane region" description="Helical" evidence="1">
    <location>
        <begin position="146"/>
        <end position="166"/>
    </location>
</feature>
<name>A0ABS1TGP0_9CLOT</name>
<evidence type="ECO:0000256" key="1">
    <source>
        <dbReference type="SAM" id="Phobius"/>
    </source>
</evidence>
<evidence type="ECO:0000313" key="2">
    <source>
        <dbReference type="EMBL" id="MBL4937118.1"/>
    </source>
</evidence>
<feature type="transmembrane region" description="Helical" evidence="1">
    <location>
        <begin position="244"/>
        <end position="265"/>
    </location>
</feature>
<comment type="caution">
    <text evidence="2">The sequence shown here is derived from an EMBL/GenBank/DDBJ whole genome shotgun (WGS) entry which is preliminary data.</text>
</comment>
<feature type="transmembrane region" description="Helical" evidence="1">
    <location>
        <begin position="101"/>
        <end position="126"/>
    </location>
</feature>
<evidence type="ECO:0008006" key="4">
    <source>
        <dbReference type="Google" id="ProtNLM"/>
    </source>
</evidence>
<dbReference type="Proteomes" id="UP000632377">
    <property type="component" value="Unassembled WGS sequence"/>
</dbReference>
<gene>
    <name evidence="2" type="ORF">JK636_15295</name>
</gene>
<sequence>MNKYFNKALFYTEKKNILASMSAYGICYAIALLQFSGNFFALKRISKLSNITDYTTPAYTLNFMYFFFFAFCITTVVYSYMEKDKKYYFMLTQPYSRASIIVTKTISFIISIIVPAVIYGIISFLILAFNKSYLGSNFGKLSIELFLKLFCIIAILTLLSTLLQLFQMIFGKMIAGVIFPVIYTCMIFLSLSLMKNFVSKKINGLRTAIEYINTFLFSPGKFSIGEKRFSTLSFSTINYMDKCYFLTSIILLLISAILVYAAIKLNSKIKAENISDIFMFRFSEVIFKVIFSLTFTIIGSLIISGLLYYLYSAVLGMNYSTYLMNNYGIQGKESIEHNLYLVLDILWIPMFVFIYKLFSKIMNGRRIQ</sequence>
<dbReference type="EMBL" id="JAESWC010000009">
    <property type="protein sequence ID" value="MBL4937118.1"/>
    <property type="molecule type" value="Genomic_DNA"/>
</dbReference>
<evidence type="ECO:0000313" key="3">
    <source>
        <dbReference type="Proteomes" id="UP000632377"/>
    </source>
</evidence>
<feature type="transmembrane region" description="Helical" evidence="1">
    <location>
        <begin position="62"/>
        <end position="81"/>
    </location>
</feature>
<feature type="transmembrane region" description="Helical" evidence="1">
    <location>
        <begin position="21"/>
        <end position="42"/>
    </location>
</feature>
<feature type="transmembrane region" description="Helical" evidence="1">
    <location>
        <begin position="339"/>
        <end position="358"/>
    </location>
</feature>